<name>A0A7X2HRQ7_RALPI</name>
<proteinExistence type="predicted"/>
<organism evidence="1 2">
    <name type="scientific">Ralstonia pickettii</name>
    <name type="common">Burkholderia pickettii</name>
    <dbReference type="NCBI Taxonomy" id="329"/>
    <lineage>
        <taxon>Bacteria</taxon>
        <taxon>Pseudomonadati</taxon>
        <taxon>Pseudomonadota</taxon>
        <taxon>Betaproteobacteria</taxon>
        <taxon>Burkholderiales</taxon>
        <taxon>Burkholderiaceae</taxon>
        <taxon>Ralstonia</taxon>
    </lineage>
</organism>
<reference evidence="1 2" key="1">
    <citation type="submission" date="2019-11" db="EMBL/GenBank/DDBJ databases">
        <title>Phenotypic characterization of an OXA-22 and OXA-60 co-producing Ralstonia pickettii clinical strain.</title>
        <authorList>
            <person name="He F."/>
        </authorList>
    </citation>
    <scope>NUCLEOTIDE SEQUENCE [LARGE SCALE GENOMIC DNA]</scope>
    <source>
        <strain evidence="1 2">PSLESD1</strain>
    </source>
</reference>
<sequence>MKTFTPPTRCTIESLNAALQSSGFIDIDIYQDVYNNKNISISHSAQTSLATPIT</sequence>
<evidence type="ECO:0000313" key="1">
    <source>
        <dbReference type="EMBL" id="MRT01545.1"/>
    </source>
</evidence>
<gene>
    <name evidence="1" type="ORF">GJQ57_23150</name>
</gene>
<dbReference type="EMBL" id="WJYN01000014">
    <property type="protein sequence ID" value="MRT01545.1"/>
    <property type="molecule type" value="Genomic_DNA"/>
</dbReference>
<comment type="caution">
    <text evidence="1">The sequence shown here is derived from an EMBL/GenBank/DDBJ whole genome shotgun (WGS) entry which is preliminary data.</text>
</comment>
<dbReference type="RefSeq" id="WP_154208983.1">
    <property type="nucleotide sequence ID" value="NZ_WJYN01000014.1"/>
</dbReference>
<dbReference type="Proteomes" id="UP000441032">
    <property type="component" value="Unassembled WGS sequence"/>
</dbReference>
<protein>
    <submittedName>
        <fullName evidence="1">Uncharacterized protein</fullName>
    </submittedName>
</protein>
<dbReference type="AlphaFoldDB" id="A0A7X2HRQ7"/>
<accession>A0A7X2HRQ7</accession>
<evidence type="ECO:0000313" key="2">
    <source>
        <dbReference type="Proteomes" id="UP000441032"/>
    </source>
</evidence>